<dbReference type="PANTHER" id="PTHR31102">
    <property type="match status" value="1"/>
</dbReference>
<dbReference type="PANTHER" id="PTHR31102:SF1">
    <property type="entry name" value="CATION_H+ EXCHANGER DOMAIN-CONTAINING PROTEIN"/>
    <property type="match status" value="1"/>
</dbReference>
<feature type="transmembrane region" description="Helical" evidence="2">
    <location>
        <begin position="302"/>
        <end position="325"/>
    </location>
</feature>
<feature type="transmembrane region" description="Helical" evidence="2">
    <location>
        <begin position="422"/>
        <end position="446"/>
    </location>
</feature>
<feature type="transmembrane region" description="Helical" evidence="2">
    <location>
        <begin position="75"/>
        <end position="92"/>
    </location>
</feature>
<reference evidence="3" key="1">
    <citation type="submission" date="2023-08" db="EMBL/GenBank/DDBJ databases">
        <authorList>
            <person name="Chen Y."/>
            <person name="Shah S."/>
            <person name="Dougan E. K."/>
            <person name="Thang M."/>
            <person name="Chan C."/>
        </authorList>
    </citation>
    <scope>NUCLEOTIDE SEQUENCE</scope>
</reference>
<dbReference type="InterPro" id="IPR051843">
    <property type="entry name" value="CPA1_transporter"/>
</dbReference>
<feature type="transmembrane region" description="Helical" evidence="2">
    <location>
        <begin position="99"/>
        <end position="123"/>
    </location>
</feature>
<proteinExistence type="predicted"/>
<keyword evidence="2" id="KW-0812">Transmembrane</keyword>
<evidence type="ECO:0000256" key="1">
    <source>
        <dbReference type="SAM" id="MobiDB-lite"/>
    </source>
</evidence>
<feature type="transmembrane region" description="Helical" evidence="2">
    <location>
        <begin position="194"/>
        <end position="217"/>
    </location>
</feature>
<keyword evidence="2" id="KW-0472">Membrane</keyword>
<feature type="transmembrane region" description="Helical" evidence="2">
    <location>
        <begin position="337"/>
        <end position="361"/>
    </location>
</feature>
<feature type="transmembrane region" description="Helical" evidence="2">
    <location>
        <begin position="20"/>
        <end position="37"/>
    </location>
</feature>
<evidence type="ECO:0000313" key="4">
    <source>
        <dbReference type="Proteomes" id="UP001178507"/>
    </source>
</evidence>
<feature type="transmembrane region" description="Helical" evidence="2">
    <location>
        <begin position="160"/>
        <end position="182"/>
    </location>
</feature>
<keyword evidence="4" id="KW-1185">Reference proteome</keyword>
<comment type="caution">
    <text evidence="3">The sequence shown here is derived from an EMBL/GenBank/DDBJ whole genome shotgun (WGS) entry which is preliminary data.</text>
</comment>
<dbReference type="EMBL" id="CAUJNA010000010">
    <property type="protein sequence ID" value="CAJ1370335.1"/>
    <property type="molecule type" value="Genomic_DNA"/>
</dbReference>
<keyword evidence="2" id="KW-1133">Transmembrane helix</keyword>
<protein>
    <submittedName>
        <fullName evidence="3">Uncharacterized protein</fullName>
    </submittedName>
</protein>
<accession>A0AA36MJ94</accession>
<feature type="transmembrane region" description="Helical" evidence="2">
    <location>
        <begin position="238"/>
        <end position="260"/>
    </location>
</feature>
<gene>
    <name evidence="3" type="ORF">EVOR1521_LOCUS924</name>
</gene>
<feature type="transmembrane region" description="Helical" evidence="2">
    <location>
        <begin position="373"/>
        <end position="393"/>
    </location>
</feature>
<dbReference type="Proteomes" id="UP001178507">
    <property type="component" value="Unassembled WGS sequence"/>
</dbReference>
<name>A0AA36MJ94_9DINO</name>
<sequence length="635" mass="69346">MNASAPTSPLHVESAQLPKVYPLQLGLAYLLLVGYLARTLFVSLNLPASVGVILTGWSFSYFIQDDIFYGRDMLQELAFFLVLLTAGLGISISSLKTHLFVLAWLPATLELLAIAAFASWHLGFTLAEGLNLGTVLVGIGDGLVIPKMKEFSCRFPQHPMPYLMLCWAPLEASFALTLFGVFTAVSAPASMPDLNILVLIFLTCMRIAATVVVGAFLGKAAGYLIHHRKEVKLFGQPVFLNQPVEAFLMLLSVALCAYGLGSPSRGNPISMFGLGPLFQAELMVIVTGSTFADYCDEHCADLLLEVEVIMGGVWVFGQLVLFSMLGSKTSASVFPNLVTVLPIMGVGLLARFIGVLAGVIGTRNDRGVSQQGMCGLLADAFFCFLACLPRATIQGALGAVPVNQRFFQDVAEQEDRSEAREFIFTAARLYIFCMSIFGMFMLNTFGPKMLEAGRERPAEEDFLNSTEIGEPEPEVNGRVADAAKTLGKEFHLEHKHVLELLGRPERHPAQPKLLSKRTGSSFGLQSVPEAEAWQDLGVQNDTPMSSPTHSMLSMSKLVEDDDAGFLRGRAHSEPISPPSRGKPALLRRHEKRMEILTQFESRGLPDPISDRPQENEESDEGEERISRTLRAQSAL</sequence>
<feature type="transmembrane region" description="Helical" evidence="2">
    <location>
        <begin position="272"/>
        <end position="295"/>
    </location>
</feature>
<feature type="transmembrane region" description="Helical" evidence="2">
    <location>
        <begin position="44"/>
        <end position="63"/>
    </location>
</feature>
<organism evidence="3 4">
    <name type="scientific">Effrenium voratum</name>
    <dbReference type="NCBI Taxonomy" id="2562239"/>
    <lineage>
        <taxon>Eukaryota</taxon>
        <taxon>Sar</taxon>
        <taxon>Alveolata</taxon>
        <taxon>Dinophyceae</taxon>
        <taxon>Suessiales</taxon>
        <taxon>Symbiodiniaceae</taxon>
        <taxon>Effrenium</taxon>
    </lineage>
</organism>
<evidence type="ECO:0000313" key="3">
    <source>
        <dbReference type="EMBL" id="CAJ1370335.1"/>
    </source>
</evidence>
<feature type="region of interest" description="Disordered" evidence="1">
    <location>
        <begin position="568"/>
        <end position="635"/>
    </location>
</feature>
<dbReference type="AlphaFoldDB" id="A0AA36MJ94"/>
<evidence type="ECO:0000256" key="2">
    <source>
        <dbReference type="SAM" id="Phobius"/>
    </source>
</evidence>